<proteinExistence type="predicted"/>
<evidence type="ECO:0000256" key="2">
    <source>
        <dbReference type="ARBA" id="ARBA00022737"/>
    </source>
</evidence>
<dbReference type="InParanoid" id="E4WTI8"/>
<accession>E4WTI8</accession>
<dbReference type="Gene3D" id="2.120.10.80">
    <property type="entry name" value="Kelch-type beta propeller"/>
    <property type="match status" value="2"/>
</dbReference>
<evidence type="ECO:0000313" key="5">
    <source>
        <dbReference type="Proteomes" id="UP000001307"/>
    </source>
</evidence>
<gene>
    <name evidence="4" type="ORF">GSOID_T00006333001</name>
</gene>
<name>E4WTI8_OIKDI</name>
<dbReference type="SUPFAM" id="SSF117281">
    <property type="entry name" value="Kelch motif"/>
    <property type="match status" value="1"/>
</dbReference>
<keyword evidence="5" id="KW-1185">Reference proteome</keyword>
<dbReference type="InterPro" id="IPR052125">
    <property type="entry name" value="KLHDC10"/>
</dbReference>
<reference evidence="4" key="1">
    <citation type="journal article" date="2010" name="Science">
        <title>Plasticity of animal genome architecture unmasked by rapid evolution of a pelagic tunicate.</title>
        <authorList>
            <person name="Denoeud F."/>
            <person name="Henriet S."/>
            <person name="Mungpakdee S."/>
            <person name="Aury J.M."/>
            <person name="Da Silva C."/>
            <person name="Brinkmann H."/>
            <person name="Mikhaleva J."/>
            <person name="Olsen L.C."/>
            <person name="Jubin C."/>
            <person name="Canestro C."/>
            <person name="Bouquet J.M."/>
            <person name="Danks G."/>
            <person name="Poulain J."/>
            <person name="Campsteijn C."/>
            <person name="Adamski M."/>
            <person name="Cross I."/>
            <person name="Yadetie F."/>
            <person name="Muffato M."/>
            <person name="Louis A."/>
            <person name="Butcher S."/>
            <person name="Tsagkogeorga G."/>
            <person name="Konrad A."/>
            <person name="Singh S."/>
            <person name="Jensen M.F."/>
            <person name="Cong E.H."/>
            <person name="Eikeseth-Otteraa H."/>
            <person name="Noel B."/>
            <person name="Anthouard V."/>
            <person name="Porcel B.M."/>
            <person name="Kachouri-Lafond R."/>
            <person name="Nishino A."/>
            <person name="Ugolini M."/>
            <person name="Chourrout P."/>
            <person name="Nishida H."/>
            <person name="Aasland R."/>
            <person name="Huzurbazar S."/>
            <person name="Westhof E."/>
            <person name="Delsuc F."/>
            <person name="Lehrach H."/>
            <person name="Reinhardt R."/>
            <person name="Weissenbach J."/>
            <person name="Roy S.W."/>
            <person name="Artiguenave F."/>
            <person name="Postlethwait J.H."/>
            <person name="Manak J.R."/>
            <person name="Thompson E.M."/>
            <person name="Jaillon O."/>
            <person name="Du Pasquier L."/>
            <person name="Boudinot P."/>
            <person name="Liberles D.A."/>
            <person name="Volff J.N."/>
            <person name="Philippe H."/>
            <person name="Lenhard B."/>
            <person name="Roest Crollius H."/>
            <person name="Wincker P."/>
            <person name="Chourrout D."/>
        </authorList>
    </citation>
    <scope>NUCLEOTIDE SEQUENCE [LARGE SCALE GENOMIC DNA]</scope>
</reference>
<dbReference type="PANTHER" id="PTHR46428:SF1">
    <property type="entry name" value="KELCH DOMAIN-CONTAINING PROTEIN 10"/>
    <property type="match status" value="1"/>
</dbReference>
<dbReference type="Pfam" id="PF24981">
    <property type="entry name" value="Beta-prop_ATRN-LZTR1"/>
    <property type="match status" value="1"/>
</dbReference>
<evidence type="ECO:0000259" key="3">
    <source>
        <dbReference type="Pfam" id="PF24981"/>
    </source>
</evidence>
<dbReference type="InterPro" id="IPR056737">
    <property type="entry name" value="Beta-prop_ATRN-MKLN-like"/>
</dbReference>
<dbReference type="OrthoDB" id="7676067at2759"/>
<organism evidence="4">
    <name type="scientific">Oikopleura dioica</name>
    <name type="common">Tunicate</name>
    <dbReference type="NCBI Taxonomy" id="34765"/>
    <lineage>
        <taxon>Eukaryota</taxon>
        <taxon>Metazoa</taxon>
        <taxon>Chordata</taxon>
        <taxon>Tunicata</taxon>
        <taxon>Appendicularia</taxon>
        <taxon>Copelata</taxon>
        <taxon>Oikopleuridae</taxon>
        <taxon>Oikopleura</taxon>
    </lineage>
</organism>
<dbReference type="AlphaFoldDB" id="E4WTI8"/>
<dbReference type="PANTHER" id="PTHR46428">
    <property type="entry name" value="KELCH DOMAIN-CONTAINING PROTEIN 10"/>
    <property type="match status" value="1"/>
</dbReference>
<dbReference type="EMBL" id="FN653016">
    <property type="protein sequence ID" value="CBY07244.1"/>
    <property type="molecule type" value="Genomic_DNA"/>
</dbReference>
<dbReference type="GO" id="GO:0032874">
    <property type="term" value="P:positive regulation of stress-activated MAPK cascade"/>
    <property type="evidence" value="ECO:0007669"/>
    <property type="project" value="TreeGrafter"/>
</dbReference>
<feature type="domain" description="Attractin/MKLN-like beta-propeller" evidence="3">
    <location>
        <begin position="15"/>
        <end position="163"/>
    </location>
</feature>
<protein>
    <recommendedName>
        <fullName evidence="3">Attractin/MKLN-like beta-propeller domain-containing protein</fullName>
    </recommendedName>
</protein>
<evidence type="ECO:0000256" key="1">
    <source>
        <dbReference type="ARBA" id="ARBA00022441"/>
    </source>
</evidence>
<keyword evidence="2" id="KW-0677">Repeat</keyword>
<keyword evidence="1" id="KW-0880">Kelch repeat</keyword>
<dbReference type="Proteomes" id="UP000001307">
    <property type="component" value="Unassembled WGS sequence"/>
</dbReference>
<sequence>MIYIYNLSLGKYIIVHGGSKLPFGTTIQQNLHAFDTELSCWIKLDNHLDEKEDFIPEGVYGHSMVVVKDFLYIIGGTAGTQFFNSVHRFDLVEKKWEKVFEHIVMFNEENNVPIGRYRHECVTYMDRWIFMIAGGTSREVFSSRRVFVYDTVLKNWIQVQTNKVQQDELNIRQFQPPEVRCHSLAIDGANIYMIGGFIGTKSSDSIWKLNINPENLPGKLYNPKKLDIYWVKVRHNLPKAIFFHDSVFDAEYGEIFVFGGNSDTGKRNNMLSRFRVQPATLEKISKKARDRICEKKITCF</sequence>
<dbReference type="InterPro" id="IPR015915">
    <property type="entry name" value="Kelch-typ_b-propeller"/>
</dbReference>
<evidence type="ECO:0000313" key="4">
    <source>
        <dbReference type="EMBL" id="CBY07244.1"/>
    </source>
</evidence>